<keyword evidence="1" id="KW-0472">Membrane</keyword>
<reference evidence="2 3" key="1">
    <citation type="submission" date="2015-01" db="EMBL/GenBank/DDBJ databases">
        <title>Ahrensia donghaiensis sp. nov., a novel dimethylsulphoniopropionate-cleavage bacterium isolated from seawater and emended descriptions of the genus Ahrensia and Ahrensia kielensis.</title>
        <authorList>
            <person name="Liu J."/>
        </authorList>
    </citation>
    <scope>NUCLEOTIDE SEQUENCE [LARGE SCALE GENOMIC DNA]</scope>
    <source>
        <strain evidence="2 3">LZD062</strain>
    </source>
</reference>
<feature type="transmembrane region" description="Helical" evidence="1">
    <location>
        <begin position="178"/>
        <end position="196"/>
    </location>
</feature>
<dbReference type="RefSeq" id="WP_053997470.1">
    <property type="nucleotide sequence ID" value="NZ_JXMU01000001.1"/>
</dbReference>
<dbReference type="Proteomes" id="UP000038011">
    <property type="component" value="Unassembled WGS sequence"/>
</dbReference>
<keyword evidence="3" id="KW-1185">Reference proteome</keyword>
<organism evidence="2 3">
    <name type="scientific">Ahrensia marina</name>
    <dbReference type="NCBI Taxonomy" id="1514904"/>
    <lineage>
        <taxon>Bacteria</taxon>
        <taxon>Pseudomonadati</taxon>
        <taxon>Pseudomonadota</taxon>
        <taxon>Alphaproteobacteria</taxon>
        <taxon>Hyphomicrobiales</taxon>
        <taxon>Ahrensiaceae</taxon>
        <taxon>Ahrensia</taxon>
    </lineage>
</organism>
<evidence type="ECO:0000256" key="1">
    <source>
        <dbReference type="SAM" id="Phobius"/>
    </source>
</evidence>
<proteinExistence type="predicted"/>
<dbReference type="PANTHER" id="PTHR41795:SF1">
    <property type="entry name" value="EXOPOLYSACCHARIDE SYNTHESIS PROTEIN"/>
    <property type="match status" value="1"/>
</dbReference>
<accession>A0A0N0E912</accession>
<dbReference type="EMBL" id="JXMU01000001">
    <property type="protein sequence ID" value="KPB02902.1"/>
    <property type="molecule type" value="Genomic_DNA"/>
</dbReference>
<protein>
    <recommendedName>
        <fullName evidence="4">Exopolysaccharide biosynthesis protein exod</fullName>
    </recommendedName>
</protein>
<comment type="caution">
    <text evidence="2">The sequence shown here is derived from an EMBL/GenBank/DDBJ whole genome shotgun (WGS) entry which is preliminary data.</text>
</comment>
<feature type="transmembrane region" description="Helical" evidence="1">
    <location>
        <begin position="129"/>
        <end position="148"/>
    </location>
</feature>
<dbReference type="STRING" id="1514904.SU32_01130"/>
<feature type="transmembrane region" description="Helical" evidence="1">
    <location>
        <begin position="66"/>
        <end position="85"/>
    </location>
</feature>
<dbReference type="PATRIC" id="fig|1514904.3.peg.234"/>
<keyword evidence="1" id="KW-1133">Transmembrane helix</keyword>
<name>A0A0N0E912_9HYPH</name>
<sequence length="198" mass="21732">MRSDNAASQEGSLSKIVDKIRSGCKGTDAKVQVSDLLSTIGDKSMLPAILVPALIVATPLSGVPGVSVVGGLLIALFSFELVFNFRRVYLPAKLRSQSIDVNKLDSAMKKIAPVIKWIDRHSRSRLRFLFRRPLIWVPQLLCLFTGLMMPFLEFIPFSSSIAAIGVALLVMSMLTEDGMFFLLAMLPYALAIYLILGL</sequence>
<feature type="transmembrane region" description="Helical" evidence="1">
    <location>
        <begin position="154"/>
        <end position="171"/>
    </location>
</feature>
<dbReference type="PIRSF" id="PIRSF033239">
    <property type="entry name" value="ExoD"/>
    <property type="match status" value="1"/>
</dbReference>
<dbReference type="InterPro" id="IPR010331">
    <property type="entry name" value="ExoD"/>
</dbReference>
<evidence type="ECO:0000313" key="3">
    <source>
        <dbReference type="Proteomes" id="UP000038011"/>
    </source>
</evidence>
<dbReference type="AlphaFoldDB" id="A0A0N0E912"/>
<dbReference type="Pfam" id="PF06055">
    <property type="entry name" value="ExoD"/>
    <property type="match status" value="1"/>
</dbReference>
<dbReference type="PANTHER" id="PTHR41795">
    <property type="entry name" value="EXOPOLYSACCHARIDE SYNTHESIS PROTEIN"/>
    <property type="match status" value="1"/>
</dbReference>
<evidence type="ECO:0000313" key="2">
    <source>
        <dbReference type="EMBL" id="KPB02902.1"/>
    </source>
</evidence>
<keyword evidence="1" id="KW-0812">Transmembrane</keyword>
<dbReference type="OrthoDB" id="7949130at2"/>
<evidence type="ECO:0008006" key="4">
    <source>
        <dbReference type="Google" id="ProtNLM"/>
    </source>
</evidence>
<gene>
    <name evidence="2" type="ORF">SU32_01130</name>
</gene>